<protein>
    <submittedName>
        <fullName evidence="1">Uncharacterized protein</fullName>
    </submittedName>
</protein>
<evidence type="ECO:0000313" key="1">
    <source>
        <dbReference type="EnsemblMetazoa" id="GPAI002454-PA"/>
    </source>
</evidence>
<reference evidence="1" key="2">
    <citation type="submission" date="2020-05" db="UniProtKB">
        <authorList>
            <consortium name="EnsemblMetazoa"/>
        </authorList>
    </citation>
    <scope>IDENTIFICATION</scope>
    <source>
        <strain evidence="1">IAEA</strain>
    </source>
</reference>
<evidence type="ECO:0000313" key="2">
    <source>
        <dbReference type="Proteomes" id="UP000092445"/>
    </source>
</evidence>
<dbReference type="Proteomes" id="UP000092445">
    <property type="component" value="Unassembled WGS sequence"/>
</dbReference>
<proteinExistence type="predicted"/>
<dbReference type="EnsemblMetazoa" id="GPAI002454-RA">
    <property type="protein sequence ID" value="GPAI002454-PA"/>
    <property type="gene ID" value="GPAI002454"/>
</dbReference>
<accession>A0A1A9Z379</accession>
<name>A0A1A9Z379_GLOPL</name>
<keyword evidence="2" id="KW-1185">Reference proteome</keyword>
<dbReference type="AlphaFoldDB" id="A0A1A9Z379"/>
<organism evidence="1 2">
    <name type="scientific">Glossina pallidipes</name>
    <name type="common">Tsetse fly</name>
    <dbReference type="NCBI Taxonomy" id="7398"/>
    <lineage>
        <taxon>Eukaryota</taxon>
        <taxon>Metazoa</taxon>
        <taxon>Ecdysozoa</taxon>
        <taxon>Arthropoda</taxon>
        <taxon>Hexapoda</taxon>
        <taxon>Insecta</taxon>
        <taxon>Pterygota</taxon>
        <taxon>Neoptera</taxon>
        <taxon>Endopterygota</taxon>
        <taxon>Diptera</taxon>
        <taxon>Brachycera</taxon>
        <taxon>Muscomorpha</taxon>
        <taxon>Hippoboscoidea</taxon>
        <taxon>Glossinidae</taxon>
        <taxon>Glossina</taxon>
    </lineage>
</organism>
<dbReference type="VEuPathDB" id="VectorBase:GPAI002454"/>
<reference evidence="2" key="1">
    <citation type="submission" date="2014-03" db="EMBL/GenBank/DDBJ databases">
        <authorList>
            <person name="Aksoy S."/>
            <person name="Warren W."/>
            <person name="Wilson R.K."/>
        </authorList>
    </citation>
    <scope>NUCLEOTIDE SEQUENCE [LARGE SCALE GENOMIC DNA]</scope>
    <source>
        <strain evidence="2">IAEA</strain>
    </source>
</reference>
<sequence>MKGHLCLVNAKILVTLSHLQVRRVTVNASKLREKLESVDAHSLEKFGKQIANDRDDSNFFVCNPLALAFLRFSCEIMKQRFIATNTRLDYPYNAVFGLFRVNTAQISITVFSYPTFQSIVDSSDWGVKLGISESNLVHLSLLS</sequence>